<name>A0A8H2XLD3_9AGAM</name>
<proteinExistence type="predicted"/>
<dbReference type="AlphaFoldDB" id="A0A8H2XLD3"/>
<dbReference type="Proteomes" id="UP000663843">
    <property type="component" value="Unassembled WGS sequence"/>
</dbReference>
<evidence type="ECO:0000313" key="3">
    <source>
        <dbReference type="Proteomes" id="UP000663843"/>
    </source>
</evidence>
<feature type="domain" description="SAP" evidence="1">
    <location>
        <begin position="261"/>
        <end position="295"/>
    </location>
</feature>
<dbReference type="InterPro" id="IPR003034">
    <property type="entry name" value="SAP_dom"/>
</dbReference>
<comment type="caution">
    <text evidence="2">The sequence shown here is derived from an EMBL/GenBank/DDBJ whole genome shotgun (WGS) entry which is preliminary data.</text>
</comment>
<protein>
    <recommendedName>
        <fullName evidence="1">SAP domain-containing protein</fullName>
    </recommendedName>
</protein>
<dbReference type="EMBL" id="CAJMWT010001909">
    <property type="protein sequence ID" value="CAE6425148.1"/>
    <property type="molecule type" value="Genomic_DNA"/>
</dbReference>
<organism evidence="2 3">
    <name type="scientific">Rhizoctonia solani</name>
    <dbReference type="NCBI Taxonomy" id="456999"/>
    <lineage>
        <taxon>Eukaryota</taxon>
        <taxon>Fungi</taxon>
        <taxon>Dikarya</taxon>
        <taxon>Basidiomycota</taxon>
        <taxon>Agaricomycotina</taxon>
        <taxon>Agaricomycetes</taxon>
        <taxon>Cantharellales</taxon>
        <taxon>Ceratobasidiaceae</taxon>
        <taxon>Rhizoctonia</taxon>
    </lineage>
</organism>
<evidence type="ECO:0000313" key="2">
    <source>
        <dbReference type="EMBL" id="CAE6425148.1"/>
    </source>
</evidence>
<sequence length="711" mass="80644">MSEHYNPGVWIARTHKYPNGRHIRSAALVESMDSSAARSWAGLGSVAHSILCSSCYIPQNCIDEFNISFPSRSMSTHLTHVDLWRSAPNEAARNALWKKHAARHSEWLCFPFWSPFISSTIAPMHWYRNILEKQLRENMDWSWVKSNGIPTAPKATKAITQLELEWGRMALQYCTRQQLEKTGLTEGLLRYLCNERKIFNIGLPAKRMLKDLDTWRQEVHIINSAGMLTSPLPNDWALHNREAAAKASFYLSKSSNAEFLVRKSRVSDLQFLCSKFGLKSEGTHLQLSQRLVDYYRPTREDRTGVLNLTGDNNVSVLGVETMTEIQLDMEETIIPAWLKNPPKNFGTISHGKIGAEEYKSLAMVSMTISLVRIWHNAGDAYIQRLNHFLHLMLAVRVLALQSISKSNIGEFTYHYQQYLRNLKALYPHCTVVPTQHLGLHIPKFLEKFGPATRFNENPCEMFIGMLQEVPTNWRVGELEYTFHKEFALASNLEARLIEPAVREALGEVGSLIQDYFNTRHPDNSGHFADGWEYTHPSTTSILSEEVRTLLADFCRSRGLRTPTRRQFICTKMTNGHLVYQPEANAIGNSQILFDVPGTATRTAGRIEAICVQTEEVGSQTPQVLLLLRPFKPLNSIDNPLDIYSSHPLIGARGARIAAMFYEATSPGLPIVIQPKDIVAHIATCRYRDNSRRFTAPCIVAISLDLKHTRAQ</sequence>
<accession>A0A8H2XLD3</accession>
<evidence type="ECO:0000259" key="1">
    <source>
        <dbReference type="PROSITE" id="PS50800"/>
    </source>
</evidence>
<reference evidence="2" key="1">
    <citation type="submission" date="2021-01" db="EMBL/GenBank/DDBJ databases">
        <authorList>
            <person name="Kaushik A."/>
        </authorList>
    </citation>
    <scope>NUCLEOTIDE SEQUENCE</scope>
    <source>
        <strain evidence="2">AG2-2IIIB</strain>
    </source>
</reference>
<gene>
    <name evidence="2" type="ORF">RDB_LOCUS57652</name>
</gene>
<dbReference type="PROSITE" id="PS50800">
    <property type="entry name" value="SAP"/>
    <property type="match status" value="1"/>
</dbReference>